<keyword evidence="1" id="KW-0472">Membrane</keyword>
<evidence type="ECO:0000313" key="2">
    <source>
        <dbReference type="EMBL" id="QGA64829.1"/>
    </source>
</evidence>
<feature type="transmembrane region" description="Helical" evidence="1">
    <location>
        <begin position="6"/>
        <end position="23"/>
    </location>
</feature>
<dbReference type="RefSeq" id="WP_153446979.1">
    <property type="nucleotide sequence ID" value="NZ_CP045699.1"/>
</dbReference>
<sequence>MMTFLATPLVVFMIFVAPLWLILHYRSKRQVGHGLSGEELEQLKQLASKAEGMQARIKTLEKILDSEAPNWR</sequence>
<evidence type="ECO:0000256" key="1">
    <source>
        <dbReference type="SAM" id="Phobius"/>
    </source>
</evidence>
<dbReference type="GO" id="GO:0006355">
    <property type="term" value="P:regulation of DNA-templated transcription"/>
    <property type="evidence" value="ECO:0007669"/>
    <property type="project" value="InterPro"/>
</dbReference>
<keyword evidence="3" id="KW-1185">Reference proteome</keyword>
<organism evidence="2 3">
    <name type="scientific">Vibrio algicola</name>
    <dbReference type="NCBI Taxonomy" id="2662262"/>
    <lineage>
        <taxon>Bacteria</taxon>
        <taxon>Pseudomonadati</taxon>
        <taxon>Pseudomonadota</taxon>
        <taxon>Gammaproteobacteria</taxon>
        <taxon>Vibrionales</taxon>
        <taxon>Vibrionaceae</taxon>
        <taxon>Vibrio</taxon>
    </lineage>
</organism>
<name>A0A5Q0THN1_9VIBR</name>
<dbReference type="AlphaFoldDB" id="A0A5Q0THN1"/>
<gene>
    <name evidence="2" type="primary">pspB</name>
    <name evidence="2" type="ORF">GFB47_05050</name>
</gene>
<keyword evidence="1" id="KW-0812">Transmembrane</keyword>
<keyword evidence="1" id="KW-1133">Transmembrane helix</keyword>
<dbReference type="EMBL" id="CP045699">
    <property type="protein sequence ID" value="QGA64829.1"/>
    <property type="molecule type" value="Genomic_DNA"/>
</dbReference>
<dbReference type="NCBIfam" id="TIGR02976">
    <property type="entry name" value="phageshock_pspB"/>
    <property type="match status" value="1"/>
</dbReference>
<dbReference type="Proteomes" id="UP000348942">
    <property type="component" value="Chromosome 1"/>
</dbReference>
<dbReference type="Pfam" id="PF06667">
    <property type="entry name" value="PspB"/>
    <property type="match status" value="1"/>
</dbReference>
<dbReference type="NCBIfam" id="NF006993">
    <property type="entry name" value="PRK09458.1"/>
    <property type="match status" value="1"/>
</dbReference>
<dbReference type="GO" id="GO:0009271">
    <property type="term" value="P:phage shock"/>
    <property type="evidence" value="ECO:0007669"/>
    <property type="project" value="InterPro"/>
</dbReference>
<dbReference type="InterPro" id="IPR009554">
    <property type="entry name" value="Phageshock_PspB"/>
</dbReference>
<proteinExistence type="predicted"/>
<accession>A0A5Q0THN1</accession>
<reference evidence="2 3" key="1">
    <citation type="submission" date="2019-10" db="EMBL/GenBank/DDBJ databases">
        <title>Vibrio sp. nov., isolated from Coralline algae surface.</title>
        <authorList>
            <person name="Geng Y."/>
            <person name="Zhang X."/>
        </authorList>
    </citation>
    <scope>NUCLEOTIDE SEQUENCE [LARGE SCALE GENOMIC DNA]</scope>
    <source>
        <strain evidence="2 3">SM1977</strain>
    </source>
</reference>
<evidence type="ECO:0000313" key="3">
    <source>
        <dbReference type="Proteomes" id="UP000348942"/>
    </source>
</evidence>
<protein>
    <submittedName>
        <fullName evidence="2">Envelope stress response membrane protein PspB</fullName>
    </submittedName>
</protein>